<dbReference type="InterPro" id="IPR016208">
    <property type="entry name" value="Ald_Oxase/xanthine_DH-like"/>
</dbReference>
<evidence type="ECO:0000313" key="4">
    <source>
        <dbReference type="EMBL" id="MFC3227567.1"/>
    </source>
</evidence>
<dbReference type="Pfam" id="PF01315">
    <property type="entry name" value="Ald_Xan_dh_C"/>
    <property type="match status" value="1"/>
</dbReference>
<dbReference type="InterPro" id="IPR037165">
    <property type="entry name" value="AldOxase/xan_DH_Mopterin-bd_sf"/>
</dbReference>
<dbReference type="PANTHER" id="PTHR11908">
    <property type="entry name" value="XANTHINE DEHYDROGENASE"/>
    <property type="match status" value="1"/>
</dbReference>
<evidence type="ECO:0000313" key="5">
    <source>
        <dbReference type="Proteomes" id="UP001595528"/>
    </source>
</evidence>
<sequence>MKFGIGQGVRRTEDPVLVTGRGRYTDDEAAPGALRGVVLRSPMAHGRIRRLDTKAARAAPGVAVVLTHDEIAADGIGNLLCLVEVKNRDGSDRADTARPLLANGIVRHVGDPVAFVVADTLAHARDAAELIELEIDDLPAVTDTYGAAQSGAPQVWDHIDGNLAFDFAAGDEAAVETAFAAAAHRVSLRLVNNRLVSNAMEPRAAIAEYDADSGRSTLTLPSQGPVVPWNQLCGMLNLKPEQLRCVTRNVGGGFGTKAFLYPEAALTLWASRRLQRDVRWTGERAEIFLSDAQGRDHVSEVELALDADGRFLGLRATTYAALGAYLANFGPMIPTNASVGMYTGLYRIPAFHVSVKGVMTNTVPTDAYRGAGRPEAAYLIERLVDKAAAELGIAPDELRRRNFPAPEAMPHTMGLGDVIDSGEFAAIMEEAMAKADWQGFASRRAEAQARGRLRGIGLATYVERCGGGGMAPAALHFTADGTLEIRSGTLDSGQGHAVAFAQILSEKLGIDADRIVLRQGDTDATPPGFTGGSKSIPIGGASILGAADKVIAKGRALAAERLEAAEVDIAYDDGAFTVVGTDRGIGLFELAQALEPGVLDADHDHTAEAPTFPNGAHVCELEIDPETGRIEICRYTVVDDFGVTLNPLLLEGQVQGGIAQGLGQAWTEHTVYDPESGQLLSGSFMDYALPRADEMPAYDFSTHNVRCRTNPLGVKGAGEAGSIGAPPAFVNAVVDALRSARPEVAHIDMPTTPEKVWRALQAA</sequence>
<evidence type="ECO:0000256" key="1">
    <source>
        <dbReference type="ARBA" id="ARBA00022505"/>
    </source>
</evidence>
<dbReference type="SUPFAM" id="SSF56003">
    <property type="entry name" value="Molybdenum cofactor-binding domain"/>
    <property type="match status" value="1"/>
</dbReference>
<dbReference type="InterPro" id="IPR046867">
    <property type="entry name" value="AldOxase/xan_DH_MoCoBD2"/>
</dbReference>
<dbReference type="PANTHER" id="PTHR11908:SF132">
    <property type="entry name" value="ALDEHYDE OXIDASE 1-RELATED"/>
    <property type="match status" value="1"/>
</dbReference>
<name>A0ABV7KZZ5_9PROT</name>
<dbReference type="RefSeq" id="WP_379899830.1">
    <property type="nucleotide sequence ID" value="NZ_JBHRTR010000023.1"/>
</dbReference>
<protein>
    <submittedName>
        <fullName evidence="4">Xanthine dehydrogenase family protein molybdopterin-binding subunit</fullName>
    </submittedName>
</protein>
<dbReference type="InterPro" id="IPR036856">
    <property type="entry name" value="Ald_Oxase/Xan_DH_a/b_sf"/>
</dbReference>
<keyword evidence="1" id="KW-0500">Molybdenum</keyword>
<dbReference type="Pfam" id="PF02738">
    <property type="entry name" value="MoCoBD_1"/>
    <property type="match status" value="1"/>
</dbReference>
<dbReference type="Proteomes" id="UP001595528">
    <property type="component" value="Unassembled WGS sequence"/>
</dbReference>
<feature type="domain" description="Aldehyde oxidase/xanthine dehydrogenase a/b hammerhead" evidence="3">
    <location>
        <begin position="19"/>
        <end position="139"/>
    </location>
</feature>
<dbReference type="Gene3D" id="3.30.365.10">
    <property type="entry name" value="Aldehyde oxidase/xanthine dehydrogenase, molybdopterin binding domain"/>
    <property type="match status" value="4"/>
</dbReference>
<evidence type="ECO:0000259" key="3">
    <source>
        <dbReference type="SMART" id="SM01008"/>
    </source>
</evidence>
<comment type="caution">
    <text evidence="4">The sequence shown here is derived from an EMBL/GenBank/DDBJ whole genome shotgun (WGS) entry which is preliminary data.</text>
</comment>
<dbReference type="InterPro" id="IPR000674">
    <property type="entry name" value="Ald_Oxase/Xan_DH_a/b"/>
</dbReference>
<dbReference type="Gene3D" id="3.90.1170.50">
    <property type="entry name" value="Aldehyde oxidase/xanthine dehydrogenase, a/b hammerhead"/>
    <property type="match status" value="1"/>
</dbReference>
<keyword evidence="5" id="KW-1185">Reference proteome</keyword>
<keyword evidence="2" id="KW-0560">Oxidoreductase</keyword>
<dbReference type="Pfam" id="PF20256">
    <property type="entry name" value="MoCoBD_2"/>
    <property type="match status" value="1"/>
</dbReference>
<dbReference type="InterPro" id="IPR008274">
    <property type="entry name" value="AldOxase/xan_DH_MoCoBD1"/>
</dbReference>
<dbReference type="SUPFAM" id="SSF54665">
    <property type="entry name" value="CO dehydrogenase molybdoprotein N-domain-like"/>
    <property type="match status" value="1"/>
</dbReference>
<dbReference type="EMBL" id="JBHRTR010000023">
    <property type="protein sequence ID" value="MFC3227567.1"/>
    <property type="molecule type" value="Genomic_DNA"/>
</dbReference>
<dbReference type="SMART" id="SM01008">
    <property type="entry name" value="Ald_Xan_dh_C"/>
    <property type="match status" value="1"/>
</dbReference>
<reference evidence="5" key="1">
    <citation type="journal article" date="2019" name="Int. J. Syst. Evol. Microbiol.">
        <title>The Global Catalogue of Microorganisms (GCM) 10K type strain sequencing project: providing services to taxonomists for standard genome sequencing and annotation.</title>
        <authorList>
            <consortium name="The Broad Institute Genomics Platform"/>
            <consortium name="The Broad Institute Genome Sequencing Center for Infectious Disease"/>
            <person name="Wu L."/>
            <person name="Ma J."/>
        </authorList>
    </citation>
    <scope>NUCLEOTIDE SEQUENCE [LARGE SCALE GENOMIC DNA]</scope>
    <source>
        <strain evidence="5">KCTC 42964</strain>
    </source>
</reference>
<proteinExistence type="predicted"/>
<gene>
    <name evidence="4" type="ORF">ACFOGJ_10015</name>
</gene>
<evidence type="ECO:0000256" key="2">
    <source>
        <dbReference type="ARBA" id="ARBA00023002"/>
    </source>
</evidence>
<accession>A0ABV7KZZ5</accession>
<organism evidence="4 5">
    <name type="scientific">Marinibaculum pumilum</name>
    <dbReference type="NCBI Taxonomy" id="1766165"/>
    <lineage>
        <taxon>Bacteria</taxon>
        <taxon>Pseudomonadati</taxon>
        <taxon>Pseudomonadota</taxon>
        <taxon>Alphaproteobacteria</taxon>
        <taxon>Rhodospirillales</taxon>
        <taxon>Rhodospirillaceae</taxon>
        <taxon>Marinibaculum</taxon>
    </lineage>
</organism>